<proteinExistence type="predicted"/>
<dbReference type="CDD" id="cd00143">
    <property type="entry name" value="PP2Cc"/>
    <property type="match status" value="1"/>
</dbReference>
<evidence type="ECO:0000259" key="1">
    <source>
        <dbReference type="PROSITE" id="PS51746"/>
    </source>
</evidence>
<organism evidence="2 3">
    <name type="scientific">Acidovorax ebreus (strain TPSY)</name>
    <name type="common">Diaphorobacter sp. (strain TPSY)</name>
    <dbReference type="NCBI Taxonomy" id="535289"/>
    <lineage>
        <taxon>Bacteria</taxon>
        <taxon>Pseudomonadati</taxon>
        <taxon>Pseudomonadota</taxon>
        <taxon>Betaproteobacteria</taxon>
        <taxon>Burkholderiales</taxon>
        <taxon>Comamonadaceae</taxon>
        <taxon>Diaphorobacter</taxon>
    </lineage>
</organism>
<dbReference type="RefSeq" id="WP_015914604.1">
    <property type="nucleotide sequence ID" value="NC_011992.1"/>
</dbReference>
<accession>A0A9J9QFH5</accession>
<dbReference type="SMART" id="SM00332">
    <property type="entry name" value="PP2Cc"/>
    <property type="match status" value="1"/>
</dbReference>
<dbReference type="InterPro" id="IPR015655">
    <property type="entry name" value="PP2C"/>
</dbReference>
<dbReference type="NCBIfam" id="NF033484">
    <property type="entry name" value="Stp1_PP2C_phos"/>
    <property type="match status" value="1"/>
</dbReference>
<dbReference type="InterPro" id="IPR036457">
    <property type="entry name" value="PPM-type-like_dom_sf"/>
</dbReference>
<protein>
    <submittedName>
        <fullName evidence="2">Protein serine/threonine phosphatase</fullName>
    </submittedName>
</protein>
<reference evidence="2 3" key="1">
    <citation type="journal article" date="2010" name="J. Bacteriol.">
        <title>Completed genome sequence of the anaerobic iron-oxidizing bacterium Acidovorax ebreus strain TPSY.</title>
        <authorList>
            <person name="Byrne-Bailey K.G."/>
            <person name="Weber K.A."/>
            <person name="Chair A.H."/>
            <person name="Bose S."/>
            <person name="Knox T."/>
            <person name="Spanbauer T.L."/>
            <person name="Chertkov O."/>
            <person name="Coates J.D."/>
        </authorList>
    </citation>
    <scope>NUCLEOTIDE SEQUENCE [LARGE SCALE GENOMIC DNA]</scope>
    <source>
        <strain evidence="2 3">TPSY</strain>
    </source>
</reference>
<dbReference type="SUPFAM" id="SSF81606">
    <property type="entry name" value="PP2C-like"/>
    <property type="match status" value="1"/>
</dbReference>
<sequence length="271" mass="29238">MKPLPMLSYEFCALTDTGRVRSNNEDAVAIHETAQMAILADGMGGYNAGEVAAGMAITYIGTEMVRWLQGDGSAASPSDVRHALEACVDNANHAILGASMSNPQYLGMGTTLVVGVFRDDRLILGHIGDSRCYRWREGLLRQITRDHSWLQEQIDLGLLTPAQAAVSGQRNLVTRALGVDVSVHIEINEFPVEPGDLFILCSDGLTDMLSDEDLAELARMPIALQDKAARMVAMANAMGGRDNISVVLAQTQLAQDAKKRGGLMARLLRTS</sequence>
<dbReference type="InterPro" id="IPR001932">
    <property type="entry name" value="PPM-type_phosphatase-like_dom"/>
</dbReference>
<dbReference type="KEGG" id="dia:Dtpsy_3389"/>
<feature type="domain" description="PPM-type phosphatase" evidence="1">
    <location>
        <begin position="10"/>
        <end position="251"/>
    </location>
</feature>
<dbReference type="PROSITE" id="PS51746">
    <property type="entry name" value="PPM_2"/>
    <property type="match status" value="1"/>
</dbReference>
<gene>
    <name evidence="2" type="ordered locus">Dtpsy_3389</name>
</gene>
<dbReference type="SMART" id="SM00331">
    <property type="entry name" value="PP2C_SIG"/>
    <property type="match status" value="1"/>
</dbReference>
<dbReference type="GO" id="GO:0004722">
    <property type="term" value="F:protein serine/threonine phosphatase activity"/>
    <property type="evidence" value="ECO:0007669"/>
    <property type="project" value="InterPro"/>
</dbReference>
<dbReference type="Pfam" id="PF13672">
    <property type="entry name" value="PP2C_2"/>
    <property type="match status" value="1"/>
</dbReference>
<keyword evidence="3" id="KW-1185">Reference proteome</keyword>
<name>A0A9J9QFH5_ACIET</name>
<evidence type="ECO:0000313" key="3">
    <source>
        <dbReference type="Proteomes" id="UP000000450"/>
    </source>
</evidence>
<dbReference type="PANTHER" id="PTHR47992">
    <property type="entry name" value="PROTEIN PHOSPHATASE"/>
    <property type="match status" value="1"/>
</dbReference>
<dbReference type="EMBL" id="CP001392">
    <property type="protein sequence ID" value="ACM34816.1"/>
    <property type="molecule type" value="Genomic_DNA"/>
</dbReference>
<dbReference type="AlphaFoldDB" id="A0A9J9QFH5"/>
<evidence type="ECO:0000313" key="2">
    <source>
        <dbReference type="EMBL" id="ACM34816.1"/>
    </source>
</evidence>
<dbReference type="Proteomes" id="UP000000450">
    <property type="component" value="Chromosome"/>
</dbReference>
<dbReference type="Gene3D" id="3.60.40.10">
    <property type="entry name" value="PPM-type phosphatase domain"/>
    <property type="match status" value="1"/>
</dbReference>